<gene>
    <name evidence="6" type="ORF">H9650_03540</name>
</gene>
<accession>A0ABR8R5Y3</accession>
<dbReference type="CDD" id="cd01066">
    <property type="entry name" value="APP_MetAP"/>
    <property type="match status" value="1"/>
</dbReference>
<dbReference type="PROSITE" id="PS00491">
    <property type="entry name" value="PROLINE_PEPTIDASE"/>
    <property type="match status" value="1"/>
</dbReference>
<sequence length="377" mass="42632">MNFEKRIYQLREVMAKKEVTLSVIMNFENQYYFSGFKAITYSRPIVLFVGEQNTKLVVPSLEENHAKDKSIADQLLVYYETPLHQTQANSYVELFEEVISTYPESSRVGVEFSALPFELARRLRDKGYELVSLDEEIIQMRAIKEEEEIEQIIESGKLVSLSLTASLAHAAPNITEMELDQFGNTALFLEVAKNHPNSTLDYFVMSPSGIERTNMPHVFSNTRALGTNDIIIHSRQVGVNGYRAECERTFFVGKPTIEQEEAFKLAQEAQQAALDFIRVGVTAAEVNEVALNVFKDANVEQYVRHRTGHGIGIGLHEEPSLKYSNDLVLQENMVFCVEPGLYIPGIGGFRHSDTVILTKQGTQLVTHYPSKLEDLIL</sequence>
<keyword evidence="6" id="KW-0645">Protease</keyword>
<dbReference type="InterPro" id="IPR050659">
    <property type="entry name" value="Peptidase_M24B"/>
</dbReference>
<dbReference type="InterPro" id="IPR001131">
    <property type="entry name" value="Peptidase_M24B_aminopep-P_CS"/>
</dbReference>
<dbReference type="InterPro" id="IPR036005">
    <property type="entry name" value="Creatinase/aminopeptidase-like"/>
</dbReference>
<dbReference type="PANTHER" id="PTHR46112">
    <property type="entry name" value="AMINOPEPTIDASE"/>
    <property type="match status" value="1"/>
</dbReference>
<keyword evidence="7" id="KW-1185">Reference proteome</keyword>
<dbReference type="Proteomes" id="UP000640786">
    <property type="component" value="Unassembled WGS sequence"/>
</dbReference>
<dbReference type="PANTHER" id="PTHR46112:SF2">
    <property type="entry name" value="XAA-PRO AMINOPEPTIDASE P-RELATED"/>
    <property type="match status" value="1"/>
</dbReference>
<feature type="domain" description="Creatinase N-terminal" evidence="5">
    <location>
        <begin position="6"/>
        <end position="143"/>
    </location>
</feature>
<evidence type="ECO:0000259" key="4">
    <source>
        <dbReference type="Pfam" id="PF00557"/>
    </source>
</evidence>
<dbReference type="InterPro" id="IPR000994">
    <property type="entry name" value="Pept_M24"/>
</dbReference>
<organism evidence="6 7">
    <name type="scientific">Psychrobacillus faecigallinarum</name>
    <dbReference type="NCBI Taxonomy" id="2762235"/>
    <lineage>
        <taxon>Bacteria</taxon>
        <taxon>Bacillati</taxon>
        <taxon>Bacillota</taxon>
        <taxon>Bacilli</taxon>
        <taxon>Bacillales</taxon>
        <taxon>Bacillaceae</taxon>
        <taxon>Psychrobacillus</taxon>
    </lineage>
</organism>
<evidence type="ECO:0000256" key="3">
    <source>
        <dbReference type="RuleBase" id="RU000590"/>
    </source>
</evidence>
<dbReference type="Gene3D" id="3.90.230.10">
    <property type="entry name" value="Creatinase/methionine aminopeptidase superfamily"/>
    <property type="match status" value="1"/>
</dbReference>
<evidence type="ECO:0000256" key="2">
    <source>
        <dbReference type="ARBA" id="ARBA00022801"/>
    </source>
</evidence>
<dbReference type="EMBL" id="JACSQO010000001">
    <property type="protein sequence ID" value="MBD7943181.1"/>
    <property type="molecule type" value="Genomic_DNA"/>
</dbReference>
<keyword evidence="6" id="KW-0031">Aminopeptidase</keyword>
<dbReference type="Gene3D" id="3.40.350.10">
    <property type="entry name" value="Creatinase/prolidase N-terminal domain"/>
    <property type="match status" value="1"/>
</dbReference>
<reference evidence="6 7" key="1">
    <citation type="submission" date="2020-08" db="EMBL/GenBank/DDBJ databases">
        <title>A Genomic Blueprint of the Chicken Gut Microbiome.</title>
        <authorList>
            <person name="Gilroy R."/>
            <person name="Ravi A."/>
            <person name="Getino M."/>
            <person name="Pursley I."/>
            <person name="Horton D.L."/>
            <person name="Alikhan N.-F."/>
            <person name="Baker D."/>
            <person name="Gharbi K."/>
            <person name="Hall N."/>
            <person name="Watson M."/>
            <person name="Adriaenssens E.M."/>
            <person name="Foster-Nyarko E."/>
            <person name="Jarju S."/>
            <person name="Secka A."/>
            <person name="Antonio M."/>
            <person name="Oren A."/>
            <person name="Chaudhuri R."/>
            <person name="La Ragione R.M."/>
            <person name="Hildebrand F."/>
            <person name="Pallen M.J."/>
        </authorList>
    </citation>
    <scope>NUCLEOTIDE SEQUENCE [LARGE SCALE GENOMIC DNA]</scope>
    <source>
        <strain evidence="6 7">Sa2BUA9</strain>
    </source>
</reference>
<dbReference type="RefSeq" id="WP_144537329.1">
    <property type="nucleotide sequence ID" value="NZ_JACSQO010000001.1"/>
</dbReference>
<keyword evidence="2" id="KW-0378">Hydrolase</keyword>
<evidence type="ECO:0000259" key="5">
    <source>
        <dbReference type="Pfam" id="PF01321"/>
    </source>
</evidence>
<comment type="caution">
    <text evidence="6">The sequence shown here is derived from an EMBL/GenBank/DDBJ whole genome shotgun (WGS) entry which is preliminary data.</text>
</comment>
<dbReference type="SUPFAM" id="SSF55920">
    <property type="entry name" value="Creatinase/aminopeptidase"/>
    <property type="match status" value="1"/>
</dbReference>
<dbReference type="Pfam" id="PF01321">
    <property type="entry name" value="Creatinase_N"/>
    <property type="match status" value="1"/>
</dbReference>
<dbReference type="GO" id="GO:0004177">
    <property type="term" value="F:aminopeptidase activity"/>
    <property type="evidence" value="ECO:0007669"/>
    <property type="project" value="UniProtKB-KW"/>
</dbReference>
<name>A0ABR8R5Y3_9BACI</name>
<dbReference type="InterPro" id="IPR029149">
    <property type="entry name" value="Creatin/AminoP/Spt16_N"/>
</dbReference>
<evidence type="ECO:0000313" key="6">
    <source>
        <dbReference type="EMBL" id="MBD7943181.1"/>
    </source>
</evidence>
<evidence type="ECO:0000313" key="7">
    <source>
        <dbReference type="Proteomes" id="UP000640786"/>
    </source>
</evidence>
<comment type="similarity">
    <text evidence="3">Belongs to the peptidase M24B family.</text>
</comment>
<feature type="domain" description="Peptidase M24" evidence="4">
    <location>
        <begin position="151"/>
        <end position="359"/>
    </location>
</feature>
<proteinExistence type="inferred from homology"/>
<dbReference type="InterPro" id="IPR000587">
    <property type="entry name" value="Creatinase_N"/>
</dbReference>
<keyword evidence="1 3" id="KW-0479">Metal-binding</keyword>
<dbReference type="Pfam" id="PF00557">
    <property type="entry name" value="Peptidase_M24"/>
    <property type="match status" value="1"/>
</dbReference>
<dbReference type="SUPFAM" id="SSF53092">
    <property type="entry name" value="Creatinase/prolidase N-terminal domain"/>
    <property type="match status" value="1"/>
</dbReference>
<evidence type="ECO:0000256" key="1">
    <source>
        <dbReference type="ARBA" id="ARBA00022723"/>
    </source>
</evidence>
<protein>
    <submittedName>
        <fullName evidence="6">Aminopeptidase P family protein</fullName>
    </submittedName>
</protein>